<evidence type="ECO:0000256" key="1">
    <source>
        <dbReference type="SAM" id="MobiDB-lite"/>
    </source>
</evidence>
<dbReference type="PANTHER" id="PTHR40763">
    <property type="entry name" value="MEMBRANE PROTEIN-RELATED"/>
    <property type="match status" value="1"/>
</dbReference>
<dbReference type="EMBL" id="VFQC01000002">
    <property type="protein sequence ID" value="TQN28726.1"/>
    <property type="molecule type" value="Genomic_DNA"/>
</dbReference>
<feature type="domain" description="DUF1707" evidence="2">
    <location>
        <begin position="6"/>
        <end position="58"/>
    </location>
</feature>
<dbReference type="InterPro" id="IPR012551">
    <property type="entry name" value="DUF1707_SHOCT-like"/>
</dbReference>
<dbReference type="Pfam" id="PF08044">
    <property type="entry name" value="DUF1707"/>
    <property type="match status" value="1"/>
</dbReference>
<evidence type="ECO:0000259" key="2">
    <source>
        <dbReference type="Pfam" id="PF08044"/>
    </source>
</evidence>
<sequence length="205" mass="22117">MESDHVRVSDAERERLAEQLREAHVQGRLSQEEHEQRLSELYLAKTRGELEQLRHDLPPEEETAGRGTGQEEFSTAEARQLASGSNGRENLAAILGGMQRGGRWLVEPNTTVSVVAGGAELDLREAVLAQREVTMQCAVILGGLNITVPPGVRVINNTNAFLGGTETNSTDMITDPGAPTVRLTGTCLLGGISVRTKARVGTKHD</sequence>
<organism evidence="3 4">
    <name type="scientific">Haloactinospora alba</name>
    <dbReference type="NCBI Taxonomy" id="405555"/>
    <lineage>
        <taxon>Bacteria</taxon>
        <taxon>Bacillati</taxon>
        <taxon>Actinomycetota</taxon>
        <taxon>Actinomycetes</taxon>
        <taxon>Streptosporangiales</taxon>
        <taxon>Nocardiopsidaceae</taxon>
        <taxon>Haloactinospora</taxon>
    </lineage>
</organism>
<protein>
    <submittedName>
        <fullName evidence="3">Cell wall-active antibiotic response 4TMS protein YvqF</fullName>
    </submittedName>
</protein>
<dbReference type="AlphaFoldDB" id="A0A543NAA4"/>
<keyword evidence="4" id="KW-1185">Reference proteome</keyword>
<feature type="region of interest" description="Disordered" evidence="1">
    <location>
        <begin position="54"/>
        <end position="86"/>
    </location>
</feature>
<comment type="caution">
    <text evidence="3">The sequence shown here is derived from an EMBL/GenBank/DDBJ whole genome shotgun (WGS) entry which is preliminary data.</text>
</comment>
<reference evidence="3 4" key="1">
    <citation type="submission" date="2019-06" db="EMBL/GenBank/DDBJ databases">
        <title>Sequencing the genomes of 1000 actinobacteria strains.</title>
        <authorList>
            <person name="Klenk H.-P."/>
        </authorList>
    </citation>
    <scope>NUCLEOTIDE SEQUENCE [LARGE SCALE GENOMIC DNA]</scope>
    <source>
        <strain evidence="3 4">DSM 45015</strain>
    </source>
</reference>
<name>A0A543NAA4_9ACTN</name>
<dbReference type="PANTHER" id="PTHR40763:SF4">
    <property type="entry name" value="DUF1707 DOMAIN-CONTAINING PROTEIN"/>
    <property type="match status" value="1"/>
</dbReference>
<dbReference type="RefSeq" id="WP_141925732.1">
    <property type="nucleotide sequence ID" value="NZ_VFQC01000002.1"/>
</dbReference>
<evidence type="ECO:0000313" key="4">
    <source>
        <dbReference type="Proteomes" id="UP000317422"/>
    </source>
</evidence>
<dbReference type="Proteomes" id="UP000317422">
    <property type="component" value="Unassembled WGS sequence"/>
</dbReference>
<proteinExistence type="predicted"/>
<dbReference type="OrthoDB" id="4772576at2"/>
<accession>A0A543NAA4</accession>
<evidence type="ECO:0000313" key="3">
    <source>
        <dbReference type="EMBL" id="TQN28726.1"/>
    </source>
</evidence>
<gene>
    <name evidence="3" type="ORF">FHX37_4090</name>
</gene>